<sequence>MAERYARGEIDEEEYARRPATLRGSPPGAAGP</sequence>
<dbReference type="InterPro" id="IPR018649">
    <property type="entry name" value="SHOCT"/>
</dbReference>
<name>A0ABV3IY46_9ACTN</name>
<evidence type="ECO:0000313" key="4">
    <source>
        <dbReference type="Proteomes" id="UP001552479"/>
    </source>
</evidence>
<organism evidence="3 4">
    <name type="scientific">Streptomyces roseoverticillatus</name>
    <dbReference type="NCBI Taxonomy" id="66429"/>
    <lineage>
        <taxon>Bacteria</taxon>
        <taxon>Bacillati</taxon>
        <taxon>Actinomycetota</taxon>
        <taxon>Actinomycetes</taxon>
        <taxon>Kitasatosporales</taxon>
        <taxon>Streptomycetaceae</taxon>
        <taxon>Streptomyces</taxon>
    </lineage>
</organism>
<dbReference type="RefSeq" id="WP_366089169.1">
    <property type="nucleotide sequence ID" value="NZ_JBFASG010000022.1"/>
</dbReference>
<evidence type="ECO:0000256" key="1">
    <source>
        <dbReference type="SAM" id="MobiDB-lite"/>
    </source>
</evidence>
<feature type="region of interest" description="Disordered" evidence="1">
    <location>
        <begin position="1"/>
        <end position="32"/>
    </location>
</feature>
<gene>
    <name evidence="3" type="ORF">AB0L03_21590</name>
</gene>
<comment type="caution">
    <text evidence="3">The sequence shown here is derived from an EMBL/GenBank/DDBJ whole genome shotgun (WGS) entry which is preliminary data.</text>
</comment>
<proteinExistence type="predicted"/>
<accession>A0ABV3IY46</accession>
<dbReference type="Proteomes" id="UP001552479">
    <property type="component" value="Unassembled WGS sequence"/>
</dbReference>
<reference evidence="3 4" key="1">
    <citation type="submission" date="2024-06" db="EMBL/GenBank/DDBJ databases">
        <title>The Natural Products Discovery Center: Release of the First 8490 Sequenced Strains for Exploring Actinobacteria Biosynthetic Diversity.</title>
        <authorList>
            <person name="Kalkreuter E."/>
            <person name="Kautsar S.A."/>
            <person name="Yang D."/>
            <person name="Bader C.D."/>
            <person name="Teijaro C.N."/>
            <person name="Fluegel L."/>
            <person name="Davis C.M."/>
            <person name="Simpson J.R."/>
            <person name="Lauterbach L."/>
            <person name="Steele A.D."/>
            <person name="Gui C."/>
            <person name="Meng S."/>
            <person name="Li G."/>
            <person name="Viehrig K."/>
            <person name="Ye F."/>
            <person name="Su P."/>
            <person name="Kiefer A.F."/>
            <person name="Nichols A."/>
            <person name="Cepeda A.J."/>
            <person name="Yan W."/>
            <person name="Fan B."/>
            <person name="Jiang Y."/>
            <person name="Adhikari A."/>
            <person name="Zheng C.-J."/>
            <person name="Schuster L."/>
            <person name="Cowan T.M."/>
            <person name="Smanski M.J."/>
            <person name="Chevrette M.G."/>
            <person name="De Carvalho L.P.S."/>
            <person name="Shen B."/>
        </authorList>
    </citation>
    <scope>NUCLEOTIDE SEQUENCE [LARGE SCALE GENOMIC DNA]</scope>
    <source>
        <strain evidence="3 4">NPDC053791</strain>
    </source>
</reference>
<feature type="domain" description="SHOCT" evidence="2">
    <location>
        <begin position="2"/>
        <end position="18"/>
    </location>
</feature>
<evidence type="ECO:0000313" key="3">
    <source>
        <dbReference type="EMBL" id="MEV4925386.1"/>
    </source>
</evidence>
<dbReference type="EMBL" id="JBFASG010000022">
    <property type="protein sequence ID" value="MEV4925386.1"/>
    <property type="molecule type" value="Genomic_DNA"/>
</dbReference>
<dbReference type="Pfam" id="PF09851">
    <property type="entry name" value="SHOCT"/>
    <property type="match status" value="1"/>
</dbReference>
<keyword evidence="4" id="KW-1185">Reference proteome</keyword>
<protein>
    <submittedName>
        <fullName evidence="3">SHOCT domain-containing protein</fullName>
    </submittedName>
</protein>
<evidence type="ECO:0000259" key="2">
    <source>
        <dbReference type="Pfam" id="PF09851"/>
    </source>
</evidence>